<dbReference type="InterPro" id="IPR012338">
    <property type="entry name" value="Beta-lactam/transpept-like"/>
</dbReference>
<dbReference type="PANTHER" id="PTHR46825">
    <property type="entry name" value="D-ALANYL-D-ALANINE-CARBOXYPEPTIDASE/ENDOPEPTIDASE AMPH"/>
    <property type="match status" value="1"/>
</dbReference>
<dbReference type="EMBL" id="FNGS01000007">
    <property type="protein sequence ID" value="SDM61176.1"/>
    <property type="molecule type" value="Genomic_DNA"/>
</dbReference>
<dbReference type="InterPro" id="IPR001466">
    <property type="entry name" value="Beta-lactam-related"/>
</dbReference>
<dbReference type="Gene3D" id="3.40.710.10">
    <property type="entry name" value="DD-peptidase/beta-lactamase superfamily"/>
    <property type="match status" value="1"/>
</dbReference>
<evidence type="ECO:0000259" key="2">
    <source>
        <dbReference type="Pfam" id="PF00144"/>
    </source>
</evidence>
<dbReference type="SUPFAM" id="SSF56601">
    <property type="entry name" value="beta-lactamase/transpeptidase-like"/>
    <property type="match status" value="1"/>
</dbReference>
<evidence type="ECO:0000256" key="1">
    <source>
        <dbReference type="SAM" id="SignalP"/>
    </source>
</evidence>
<dbReference type="Proteomes" id="UP000198901">
    <property type="component" value="Unassembled WGS sequence"/>
</dbReference>
<evidence type="ECO:0000313" key="3">
    <source>
        <dbReference type="EMBL" id="SDM61176.1"/>
    </source>
</evidence>
<dbReference type="PANTHER" id="PTHR46825:SF9">
    <property type="entry name" value="BETA-LACTAMASE-RELATED DOMAIN-CONTAINING PROTEIN"/>
    <property type="match status" value="1"/>
</dbReference>
<feature type="domain" description="Beta-lactamase-related" evidence="2">
    <location>
        <begin position="45"/>
        <end position="387"/>
    </location>
</feature>
<dbReference type="OrthoDB" id="9797709at2"/>
<feature type="signal peptide" evidence="1">
    <location>
        <begin position="1"/>
        <end position="19"/>
    </location>
</feature>
<keyword evidence="1" id="KW-0732">Signal</keyword>
<protein>
    <submittedName>
        <fullName evidence="3">CubicO group peptidase, beta-lactamase class C family</fullName>
    </submittedName>
</protein>
<accession>A0A1G9UMP6</accession>
<dbReference type="InterPro" id="IPR050491">
    <property type="entry name" value="AmpC-like"/>
</dbReference>
<keyword evidence="4" id="KW-1185">Reference proteome</keyword>
<evidence type="ECO:0000313" key="4">
    <source>
        <dbReference type="Proteomes" id="UP000198901"/>
    </source>
</evidence>
<organism evidence="3 4">
    <name type="scientific">Siphonobacter aquaeclarae</name>
    <dbReference type="NCBI Taxonomy" id="563176"/>
    <lineage>
        <taxon>Bacteria</taxon>
        <taxon>Pseudomonadati</taxon>
        <taxon>Bacteroidota</taxon>
        <taxon>Cytophagia</taxon>
        <taxon>Cytophagales</taxon>
        <taxon>Cytophagaceae</taxon>
        <taxon>Siphonobacter</taxon>
    </lineage>
</organism>
<sequence length="507" mass="56286">MKKLVTPLLLLAGLHTAAAQVSYQPPVFTDENRAQKVSALIPAVEKIYKEYAEKNHLPGMAWGIVVDGKLVASNGYGYTDVAKKVAATPKSLFRIASMSKSITAMGILKLREEGKLKLDDPVALYIPELKKSPALTKDAPSITIRHLLTHAAGFPEDNPWGDRQLADTEQELLDLLSTGIAYSNAPGLTYEYSNLGFAMLGRIISVVSGKPYQQYLNERIFKPLSMENTVWEYEKAPAPLLAHGYRYENDAWSEEALLHDGIYGAMGGVITSVEDFARYVAVHLDAWPPRDDRETGPVPRHAVREMHHPWNFTGMFNRPKKDGTPCMAASAYAYGLAWNRYCDGKVSIAHSGGLPGFGSNWRILPEYGVGIISCANLTYANMGYANSLVLDTLLTVLTPRKLPVSSVLEQRKQALIPLLTNWSGAEKSGLFAENFFADQSVALREKHCREVFARVGKITRITALIPENQLRGAFRMEGEKGTIQVFFTLTPEHRPLIQQLDVWEAHR</sequence>
<feature type="chain" id="PRO_5011575166" evidence="1">
    <location>
        <begin position="20"/>
        <end position="507"/>
    </location>
</feature>
<dbReference type="STRING" id="563176.SAMN04488090_3880"/>
<proteinExistence type="predicted"/>
<gene>
    <name evidence="3" type="ORF">SAMN04488090_3880</name>
</gene>
<reference evidence="3 4" key="1">
    <citation type="submission" date="2016-10" db="EMBL/GenBank/DDBJ databases">
        <authorList>
            <person name="de Groot N.N."/>
        </authorList>
    </citation>
    <scope>NUCLEOTIDE SEQUENCE [LARGE SCALE GENOMIC DNA]</scope>
    <source>
        <strain evidence="3 4">DSM 21668</strain>
    </source>
</reference>
<dbReference type="AlphaFoldDB" id="A0A1G9UMP6"/>
<dbReference type="RefSeq" id="WP_093206022.1">
    <property type="nucleotide sequence ID" value="NZ_FNGS01000007.1"/>
</dbReference>
<name>A0A1G9UMP6_9BACT</name>
<dbReference type="Pfam" id="PF00144">
    <property type="entry name" value="Beta-lactamase"/>
    <property type="match status" value="1"/>
</dbReference>